<keyword evidence="3" id="KW-1185">Reference proteome</keyword>
<dbReference type="EMBL" id="OZ075128">
    <property type="protein sequence ID" value="CAL4957422.1"/>
    <property type="molecule type" value="Genomic_DNA"/>
</dbReference>
<gene>
    <name evidence="2" type="ORF">URODEC1_LOCUS42545</name>
</gene>
<proteinExistence type="predicted"/>
<feature type="transmembrane region" description="Helical" evidence="1">
    <location>
        <begin position="137"/>
        <end position="162"/>
    </location>
</feature>
<feature type="transmembrane region" description="Helical" evidence="1">
    <location>
        <begin position="207"/>
        <end position="240"/>
    </location>
</feature>
<organism evidence="2 3">
    <name type="scientific">Urochloa decumbens</name>
    <dbReference type="NCBI Taxonomy" id="240449"/>
    <lineage>
        <taxon>Eukaryota</taxon>
        <taxon>Viridiplantae</taxon>
        <taxon>Streptophyta</taxon>
        <taxon>Embryophyta</taxon>
        <taxon>Tracheophyta</taxon>
        <taxon>Spermatophyta</taxon>
        <taxon>Magnoliopsida</taxon>
        <taxon>Liliopsida</taxon>
        <taxon>Poales</taxon>
        <taxon>Poaceae</taxon>
        <taxon>PACMAD clade</taxon>
        <taxon>Panicoideae</taxon>
        <taxon>Panicodae</taxon>
        <taxon>Paniceae</taxon>
        <taxon>Melinidinae</taxon>
        <taxon>Urochloa</taxon>
    </lineage>
</organism>
<keyword evidence="1" id="KW-0812">Transmembrane</keyword>
<keyword evidence="1" id="KW-0472">Membrane</keyword>
<accession>A0ABC8Z8Q4</accession>
<dbReference type="PANTHER" id="PTHR34483">
    <property type="entry name" value="OS09G0129800 PROTEIN"/>
    <property type="match status" value="1"/>
</dbReference>
<evidence type="ECO:0000313" key="3">
    <source>
        <dbReference type="Proteomes" id="UP001497457"/>
    </source>
</evidence>
<reference evidence="3" key="1">
    <citation type="submission" date="2024-06" db="EMBL/GenBank/DDBJ databases">
        <authorList>
            <person name="Ryan C."/>
        </authorList>
    </citation>
    <scope>NUCLEOTIDE SEQUENCE [LARGE SCALE GENOMIC DNA]</scope>
</reference>
<dbReference type="Proteomes" id="UP001497457">
    <property type="component" value="Chromosome 18b"/>
</dbReference>
<dbReference type="PANTHER" id="PTHR34483:SF5">
    <property type="entry name" value="TRANSMEMBRANE PROTEIN"/>
    <property type="match status" value="1"/>
</dbReference>
<name>A0ABC8Z8Q4_9POAL</name>
<sequence>MDQDHRHFLTVNPNKVSAFSPAMAAAKTPTPSTPSFFKLLKDGALLPARNRRLFAAVFAITVSYTSLLLLVNDLTVQPAADKLLLDAMAFSNNSSAGPTRSPDEYAKLTKDLGNDAWGLARTGVPCLLLEATAGSAVWIVSLLAAVATFAGEIPLSLGALLLGKAREELKGLALTVAFVYALQIAYVAVLLAAIAALLANISAKGPALLLLLVLWLLLAVAVVLHAYFTLLCALGVVVAAAEPGRRGAAAVARAWRLLKERGRRRRAVMLAAVVGVLAASCSRARTFARARATLGSPASELLVGFLYAVAAVKLFAVCAITAFYYECTEGDDDAAVNTEFVKLATEELVGV</sequence>
<reference evidence="2 3" key="2">
    <citation type="submission" date="2024-10" db="EMBL/GenBank/DDBJ databases">
        <authorList>
            <person name="Ryan C."/>
        </authorList>
    </citation>
    <scope>NUCLEOTIDE SEQUENCE [LARGE SCALE GENOMIC DNA]</scope>
</reference>
<protein>
    <submittedName>
        <fullName evidence="2">Uncharacterized protein</fullName>
    </submittedName>
</protein>
<dbReference type="AlphaFoldDB" id="A0ABC8Z8Q4"/>
<feature type="transmembrane region" description="Helical" evidence="1">
    <location>
        <begin position="267"/>
        <end position="285"/>
    </location>
</feature>
<feature type="transmembrane region" description="Helical" evidence="1">
    <location>
        <begin position="305"/>
        <end position="325"/>
    </location>
</feature>
<evidence type="ECO:0000313" key="2">
    <source>
        <dbReference type="EMBL" id="CAL4957422.1"/>
    </source>
</evidence>
<feature type="transmembrane region" description="Helical" evidence="1">
    <location>
        <begin position="174"/>
        <end position="201"/>
    </location>
</feature>
<keyword evidence="1" id="KW-1133">Transmembrane helix</keyword>
<feature type="transmembrane region" description="Helical" evidence="1">
    <location>
        <begin position="53"/>
        <end position="71"/>
    </location>
</feature>
<evidence type="ECO:0000256" key="1">
    <source>
        <dbReference type="SAM" id="Phobius"/>
    </source>
</evidence>